<proteinExistence type="predicted"/>
<sequence length="313" mass="31206">MAQKDGMAQKIVATRYGEPTESVRLVPADVAEPGPDEVVVRVLAAGVNPFDAKLVRGQMGTDPAKLPLDLGGEAAGVVHAAGADSGFAIGDEVVVYPARAAFAEFVTAPAANVHRKPSALGWERAAALLLAGVTAADIAATLGLTADDVLLVHGGAGAVGSIVVARAVALGATVIATASAANHDYLRGLGALPVAYDGDLATAIGAVAPAPVTAVADTAGTDAAIDVSLGLVPADRVVSIAAWGRTGDGITVIDGSGPQSKRHRRDAVPGLLEDAAAGRIVVEIAGVYDLADTGRALAAVAGRHPRGKFVVRP</sequence>
<dbReference type="InterPro" id="IPR020843">
    <property type="entry name" value="ER"/>
</dbReference>
<dbReference type="EMBL" id="JBHLWV010000012">
    <property type="protein sequence ID" value="MFC0314034.1"/>
    <property type="molecule type" value="Genomic_DNA"/>
</dbReference>
<dbReference type="EC" id="1.-.-.-" evidence="2"/>
<evidence type="ECO:0000313" key="3">
    <source>
        <dbReference type="Proteomes" id="UP001589783"/>
    </source>
</evidence>
<dbReference type="Gene3D" id="3.90.180.10">
    <property type="entry name" value="Medium-chain alcohol dehydrogenases, catalytic domain"/>
    <property type="match status" value="1"/>
</dbReference>
<dbReference type="InterPro" id="IPR051397">
    <property type="entry name" value="Zn-ADH-like_protein"/>
</dbReference>
<dbReference type="PANTHER" id="PTHR43677">
    <property type="entry name" value="SHORT-CHAIN DEHYDROGENASE/REDUCTASE"/>
    <property type="match status" value="1"/>
</dbReference>
<comment type="caution">
    <text evidence="2">The sequence shown here is derived from an EMBL/GenBank/DDBJ whole genome shotgun (WGS) entry which is preliminary data.</text>
</comment>
<keyword evidence="3" id="KW-1185">Reference proteome</keyword>
<dbReference type="InterPro" id="IPR013154">
    <property type="entry name" value="ADH-like_N"/>
</dbReference>
<evidence type="ECO:0000313" key="2">
    <source>
        <dbReference type="EMBL" id="MFC0314034.1"/>
    </source>
</evidence>
<dbReference type="InterPro" id="IPR036291">
    <property type="entry name" value="NAD(P)-bd_dom_sf"/>
</dbReference>
<dbReference type="SUPFAM" id="SSF50129">
    <property type="entry name" value="GroES-like"/>
    <property type="match status" value="1"/>
</dbReference>
<dbReference type="RefSeq" id="WP_382361328.1">
    <property type="nucleotide sequence ID" value="NZ_JBHLWV010000012.1"/>
</dbReference>
<dbReference type="SMART" id="SM00829">
    <property type="entry name" value="PKS_ER"/>
    <property type="match status" value="1"/>
</dbReference>
<dbReference type="Gene3D" id="3.40.50.720">
    <property type="entry name" value="NAD(P)-binding Rossmann-like Domain"/>
    <property type="match status" value="1"/>
</dbReference>
<accession>A0ABV6H586</accession>
<dbReference type="Proteomes" id="UP001589783">
    <property type="component" value="Unassembled WGS sequence"/>
</dbReference>
<dbReference type="SUPFAM" id="SSF51735">
    <property type="entry name" value="NAD(P)-binding Rossmann-fold domains"/>
    <property type="match status" value="1"/>
</dbReference>
<reference evidence="2 3" key="1">
    <citation type="submission" date="2024-09" db="EMBL/GenBank/DDBJ databases">
        <authorList>
            <person name="Sun Q."/>
            <person name="Mori K."/>
        </authorList>
    </citation>
    <scope>NUCLEOTIDE SEQUENCE [LARGE SCALE GENOMIC DNA]</scope>
    <source>
        <strain evidence="2 3">CCM 7957</strain>
    </source>
</reference>
<keyword evidence="2" id="KW-0560">Oxidoreductase</keyword>
<dbReference type="PANTHER" id="PTHR43677:SF4">
    <property type="entry name" value="QUINONE OXIDOREDUCTASE-LIKE PROTEIN 2"/>
    <property type="match status" value="1"/>
</dbReference>
<dbReference type="Pfam" id="PF08240">
    <property type="entry name" value="ADH_N"/>
    <property type="match status" value="1"/>
</dbReference>
<dbReference type="GO" id="GO:0016491">
    <property type="term" value="F:oxidoreductase activity"/>
    <property type="evidence" value="ECO:0007669"/>
    <property type="project" value="UniProtKB-KW"/>
</dbReference>
<protein>
    <submittedName>
        <fullName evidence="2">NADP-dependent oxidoreductase</fullName>
        <ecNumber evidence="2">1.-.-.-</ecNumber>
    </submittedName>
</protein>
<dbReference type="InterPro" id="IPR011032">
    <property type="entry name" value="GroES-like_sf"/>
</dbReference>
<gene>
    <name evidence="2" type="ORF">ACFFJD_04085</name>
</gene>
<organism evidence="2 3">
    <name type="scientific">Gordonia phosphorivorans</name>
    <dbReference type="NCBI Taxonomy" id="1056982"/>
    <lineage>
        <taxon>Bacteria</taxon>
        <taxon>Bacillati</taxon>
        <taxon>Actinomycetota</taxon>
        <taxon>Actinomycetes</taxon>
        <taxon>Mycobacteriales</taxon>
        <taxon>Gordoniaceae</taxon>
        <taxon>Gordonia</taxon>
    </lineage>
</organism>
<name>A0ABV6H586_9ACTN</name>
<dbReference type="CDD" id="cd05289">
    <property type="entry name" value="MDR_like_2"/>
    <property type="match status" value="1"/>
</dbReference>
<feature type="domain" description="Enoyl reductase (ER)" evidence="1">
    <location>
        <begin position="18"/>
        <end position="311"/>
    </location>
</feature>
<evidence type="ECO:0000259" key="1">
    <source>
        <dbReference type="SMART" id="SM00829"/>
    </source>
</evidence>